<feature type="disulfide bond" evidence="18">
    <location>
        <begin position="3477"/>
        <end position="3494"/>
    </location>
</feature>
<dbReference type="InterPro" id="IPR000152">
    <property type="entry name" value="EGF-type_Asp/Asn_hydroxyl_site"/>
</dbReference>
<dbReference type="PROSITE" id="PS01187">
    <property type="entry name" value="EGF_CA"/>
    <property type="match status" value="5"/>
</dbReference>
<feature type="domain" description="F5/8 type C" evidence="24">
    <location>
        <begin position="1271"/>
        <end position="1417"/>
    </location>
</feature>
<evidence type="ECO:0000259" key="23">
    <source>
        <dbReference type="PROSITE" id="PS01180"/>
    </source>
</evidence>
<feature type="domain" description="EGF-like" evidence="25">
    <location>
        <begin position="3510"/>
        <end position="3546"/>
    </location>
</feature>
<feature type="disulfide bond" evidence="20">
    <location>
        <begin position="1053"/>
        <end position="1080"/>
    </location>
</feature>
<dbReference type="PANTHER" id="PTHR24033:SF151">
    <property type="entry name" value="NOTCH 2"/>
    <property type="match status" value="1"/>
</dbReference>
<feature type="disulfide bond" evidence="18">
    <location>
        <begin position="2142"/>
        <end position="2151"/>
    </location>
</feature>
<dbReference type="FunFam" id="2.10.25.10:FF:000146">
    <property type="entry name" value="Putative neurogenic locus notch"/>
    <property type="match status" value="1"/>
</dbReference>
<feature type="disulfide bond" evidence="18">
    <location>
        <begin position="2061"/>
        <end position="2070"/>
    </location>
</feature>
<feature type="domain" description="EGF-like" evidence="25">
    <location>
        <begin position="2073"/>
        <end position="2111"/>
    </location>
</feature>
<dbReference type="Gene3D" id="2.10.50.10">
    <property type="entry name" value="Tumor Necrosis Factor Receptor, subunit A, domain 2"/>
    <property type="match status" value="9"/>
</dbReference>
<keyword evidence="11" id="KW-0832">Ubl conjugation</keyword>
<name>A0A8X6NKR2_NEPPI</name>
<feature type="disulfide bond" evidence="20">
    <location>
        <begin position="645"/>
        <end position="688"/>
    </location>
</feature>
<dbReference type="SUPFAM" id="SSF57196">
    <property type="entry name" value="EGF/Laminin"/>
    <property type="match status" value="9"/>
</dbReference>
<feature type="domain" description="HYR" evidence="27">
    <location>
        <begin position="1522"/>
        <end position="1605"/>
    </location>
</feature>
<feature type="domain" description="C-type lectin" evidence="26">
    <location>
        <begin position="14"/>
        <end position="138"/>
    </location>
</feature>
<dbReference type="SMART" id="SM00032">
    <property type="entry name" value="CCP"/>
    <property type="match status" value="9"/>
</dbReference>
<dbReference type="FunFam" id="2.10.25.10:FF:000004">
    <property type="entry name" value="Neurogenic locus notch 1"/>
    <property type="match status" value="1"/>
</dbReference>
<evidence type="ECO:0000256" key="15">
    <source>
        <dbReference type="ARBA" id="ARBA00023157"/>
    </source>
</evidence>
<dbReference type="CDD" id="cd00112">
    <property type="entry name" value="LDLa"/>
    <property type="match status" value="1"/>
</dbReference>
<feature type="disulfide bond" evidence="18">
    <location>
        <begin position="2485"/>
        <end position="2494"/>
    </location>
</feature>
<feature type="domain" description="EGF-like" evidence="25">
    <location>
        <begin position="2305"/>
        <end position="2343"/>
    </location>
</feature>
<feature type="domain" description="EGF-like" evidence="25">
    <location>
        <begin position="2383"/>
        <end position="2419"/>
    </location>
</feature>
<feature type="disulfide bond" evidence="17">
    <location>
        <begin position="409"/>
        <end position="436"/>
    </location>
</feature>
<feature type="domain" description="EGF-like" evidence="25">
    <location>
        <begin position="2035"/>
        <end position="2071"/>
    </location>
</feature>
<dbReference type="InterPro" id="IPR016187">
    <property type="entry name" value="CTDL_fold"/>
</dbReference>
<accession>A0A8X6NKR2</accession>
<dbReference type="InterPro" id="IPR001304">
    <property type="entry name" value="C-type_lectin-like"/>
</dbReference>
<keyword evidence="12" id="KW-0914">Notch signaling pathway</keyword>
<dbReference type="InterPro" id="IPR035914">
    <property type="entry name" value="Sperma_CUB_dom_sf"/>
</dbReference>
<dbReference type="GO" id="GO:0016020">
    <property type="term" value="C:membrane"/>
    <property type="evidence" value="ECO:0007669"/>
    <property type="project" value="UniProtKB-SubCell"/>
</dbReference>
<evidence type="ECO:0000256" key="5">
    <source>
        <dbReference type="ARBA" id="ARBA00022536"/>
    </source>
</evidence>
<dbReference type="InterPro" id="IPR035976">
    <property type="entry name" value="Sushi/SCR/CCP_sf"/>
</dbReference>
<dbReference type="Pfam" id="PF00057">
    <property type="entry name" value="Ldl_recept_a"/>
    <property type="match status" value="1"/>
</dbReference>
<evidence type="ECO:0000259" key="26">
    <source>
        <dbReference type="PROSITE" id="PS50041"/>
    </source>
</evidence>
<keyword evidence="4" id="KW-0964">Secreted</keyword>
<dbReference type="Pfam" id="PF13385">
    <property type="entry name" value="Laminin_G_3"/>
    <property type="match status" value="1"/>
</dbReference>
<comment type="caution">
    <text evidence="29">The sequence shown here is derived from an EMBL/GenBank/DDBJ whole genome shotgun (WGS) entry which is preliminary data.</text>
</comment>
<feature type="disulfide bond" evidence="18">
    <location>
        <begin position="2023"/>
        <end position="2032"/>
    </location>
</feature>
<feature type="region of interest" description="Disordered" evidence="21">
    <location>
        <begin position="3674"/>
        <end position="3695"/>
    </location>
</feature>
<evidence type="ECO:0000256" key="12">
    <source>
        <dbReference type="ARBA" id="ARBA00022976"/>
    </source>
</evidence>
<dbReference type="CDD" id="cd00054">
    <property type="entry name" value="EGF_CA"/>
    <property type="match status" value="10"/>
</dbReference>
<evidence type="ECO:0000259" key="25">
    <source>
        <dbReference type="PROSITE" id="PS50026"/>
    </source>
</evidence>
<dbReference type="FunFam" id="2.10.25.10:FF:000368">
    <property type="entry name" value="Delta-like 3 (Drosophila), isoform CRA_b"/>
    <property type="match status" value="1"/>
</dbReference>
<keyword evidence="16" id="KW-0325">Glycoprotein</keyword>
<protein>
    <submittedName>
        <fullName evidence="29">Cubilin</fullName>
    </submittedName>
</protein>
<dbReference type="Gene3D" id="2.60.120.290">
    <property type="entry name" value="Spermadhesin, CUB domain"/>
    <property type="match status" value="3"/>
</dbReference>
<gene>
    <name evidence="29" type="primary">CUBN</name>
    <name evidence="29" type="ORF">NPIL_318721</name>
</gene>
<dbReference type="InterPro" id="IPR000421">
    <property type="entry name" value="FA58C"/>
</dbReference>
<dbReference type="PROSITE" id="PS50022">
    <property type="entry name" value="FA58C_3"/>
    <property type="match status" value="2"/>
</dbReference>
<feature type="disulfide bond" evidence="18">
    <location>
        <begin position="2255"/>
        <end position="2264"/>
    </location>
</feature>
<feature type="domain" description="EGF-like" evidence="25">
    <location>
        <begin position="3469"/>
        <end position="3506"/>
    </location>
</feature>
<dbReference type="InterPro" id="IPR000436">
    <property type="entry name" value="Sushi_SCR_CCP_dom"/>
</dbReference>
<evidence type="ECO:0000256" key="16">
    <source>
        <dbReference type="ARBA" id="ARBA00023180"/>
    </source>
</evidence>
<dbReference type="InterPro" id="IPR001368">
    <property type="entry name" value="TNFR/NGFR_Cys_rich_reg"/>
</dbReference>
<dbReference type="InterPro" id="IPR000742">
    <property type="entry name" value="EGF"/>
</dbReference>
<keyword evidence="9" id="KW-0677">Repeat</keyword>
<dbReference type="Pfam" id="PF07645">
    <property type="entry name" value="EGF_CA"/>
    <property type="match status" value="2"/>
</dbReference>
<dbReference type="SMART" id="SM00034">
    <property type="entry name" value="CLECT"/>
    <property type="match status" value="1"/>
</dbReference>
<dbReference type="SMART" id="SM00179">
    <property type="entry name" value="EGF_CA"/>
    <property type="match status" value="14"/>
</dbReference>
<feature type="compositionally biased region" description="Basic and acidic residues" evidence="21">
    <location>
        <begin position="3682"/>
        <end position="3695"/>
    </location>
</feature>
<evidence type="ECO:0000259" key="28">
    <source>
        <dbReference type="PROSITE" id="PS50923"/>
    </source>
</evidence>
<feature type="domain" description="Sushi" evidence="28">
    <location>
        <begin position="520"/>
        <end position="581"/>
    </location>
</feature>
<keyword evidence="14 22" id="KW-0472">Membrane</keyword>
<dbReference type="InterPro" id="IPR002172">
    <property type="entry name" value="LDrepeatLR_classA_rpt"/>
</dbReference>
<dbReference type="Proteomes" id="UP000887013">
    <property type="component" value="Unassembled WGS sequence"/>
</dbReference>
<dbReference type="InterPro" id="IPR000859">
    <property type="entry name" value="CUB_dom"/>
</dbReference>
<dbReference type="InterPro" id="IPR023415">
    <property type="entry name" value="LDLR_class-A_CS"/>
</dbReference>
<feature type="disulfide bond" evidence="18">
    <location>
        <begin position="2196"/>
        <end position="2206"/>
    </location>
</feature>
<dbReference type="InterPro" id="IPR016186">
    <property type="entry name" value="C-type_lectin-like/link_sf"/>
</dbReference>
<feature type="disulfide bond" evidence="18">
    <location>
        <begin position="2371"/>
        <end position="2380"/>
    </location>
</feature>
<evidence type="ECO:0000256" key="4">
    <source>
        <dbReference type="ARBA" id="ARBA00022525"/>
    </source>
</evidence>
<feature type="disulfide bond" evidence="18">
    <location>
        <begin position="3513"/>
        <end position="3523"/>
    </location>
</feature>
<dbReference type="SUPFAM" id="SSF49854">
    <property type="entry name" value="Spermadhesin, CUB domain"/>
    <property type="match status" value="3"/>
</dbReference>
<dbReference type="OrthoDB" id="6406786at2759"/>
<evidence type="ECO:0000256" key="6">
    <source>
        <dbReference type="ARBA" id="ARBA00022659"/>
    </source>
</evidence>
<proteinExistence type="predicted"/>
<evidence type="ECO:0000256" key="20">
    <source>
        <dbReference type="PROSITE-ProRule" id="PRU00302"/>
    </source>
</evidence>
<dbReference type="PRINTS" id="PR01983">
    <property type="entry name" value="NOTCH"/>
</dbReference>
<evidence type="ECO:0000256" key="22">
    <source>
        <dbReference type="SAM" id="Phobius"/>
    </source>
</evidence>
<evidence type="ECO:0000259" key="24">
    <source>
        <dbReference type="PROSITE" id="PS50022"/>
    </source>
</evidence>
<dbReference type="GO" id="GO:0005576">
    <property type="term" value="C:extracellular region"/>
    <property type="evidence" value="ECO:0007669"/>
    <property type="project" value="UniProtKB-SubCell"/>
</dbReference>
<feature type="domain" description="EGF-like" evidence="25">
    <location>
        <begin position="2154"/>
        <end position="2190"/>
    </location>
</feature>
<feature type="disulfide bond" evidence="19">
    <location>
        <begin position="142"/>
        <end position="154"/>
    </location>
</feature>
<dbReference type="GO" id="GO:0007219">
    <property type="term" value="P:Notch signaling pathway"/>
    <property type="evidence" value="ECO:0007669"/>
    <property type="project" value="UniProtKB-KW"/>
</dbReference>
<evidence type="ECO:0000256" key="10">
    <source>
        <dbReference type="ARBA" id="ARBA00022782"/>
    </source>
</evidence>
<feature type="domain" description="HYR" evidence="27">
    <location>
        <begin position="1436"/>
        <end position="1521"/>
    </location>
</feature>
<dbReference type="FunFam" id="2.10.25.10:FF:000109">
    <property type="entry name" value="Notch homolog 4, [Drosophila]"/>
    <property type="match status" value="1"/>
</dbReference>
<feature type="disulfide bond" evidence="19">
    <location>
        <begin position="149"/>
        <end position="167"/>
    </location>
</feature>
<dbReference type="SUPFAM" id="SSF57535">
    <property type="entry name" value="Complement control module/SCR domain"/>
    <property type="match status" value="6"/>
</dbReference>
<evidence type="ECO:0000256" key="21">
    <source>
        <dbReference type="SAM" id="MobiDB-lite"/>
    </source>
</evidence>
<feature type="disulfide bond" evidence="20">
    <location>
        <begin position="522"/>
        <end position="565"/>
    </location>
</feature>
<dbReference type="CDD" id="cd00041">
    <property type="entry name" value="CUB"/>
    <property type="match status" value="3"/>
</dbReference>
<dbReference type="FunFam" id="2.10.25.10:FF:000309">
    <property type="entry name" value="Uncharacterized protein, isoform A"/>
    <property type="match status" value="1"/>
</dbReference>
<dbReference type="Pfam" id="PF00754">
    <property type="entry name" value="F5_F8_type_C"/>
    <property type="match status" value="2"/>
</dbReference>
<feature type="disulfide bond" evidence="18">
    <location>
        <begin position="2314"/>
        <end position="2331"/>
    </location>
</feature>
<dbReference type="FunFam" id="2.10.50.10:FF:000032">
    <property type="entry name" value="Uncharacterized protein, isoform A"/>
    <property type="match status" value="2"/>
</dbReference>
<feature type="disulfide bond" evidence="18">
    <location>
        <begin position="2082"/>
        <end position="2099"/>
    </location>
</feature>
<feature type="domain" description="EGF-like" evidence="25">
    <location>
        <begin position="2229"/>
        <end position="2265"/>
    </location>
</feature>
<dbReference type="SUPFAM" id="SSF56436">
    <property type="entry name" value="C-type lectin-like"/>
    <property type="match status" value="1"/>
</dbReference>
<dbReference type="GO" id="GO:0030154">
    <property type="term" value="P:cell differentiation"/>
    <property type="evidence" value="ECO:0007669"/>
    <property type="project" value="UniProtKB-KW"/>
</dbReference>
<keyword evidence="13 22" id="KW-1133">Transmembrane helix</keyword>
<organism evidence="29 30">
    <name type="scientific">Nephila pilipes</name>
    <name type="common">Giant wood spider</name>
    <name type="synonym">Nephila maculata</name>
    <dbReference type="NCBI Taxonomy" id="299642"/>
    <lineage>
        <taxon>Eukaryota</taxon>
        <taxon>Metazoa</taxon>
        <taxon>Ecdysozoa</taxon>
        <taxon>Arthropoda</taxon>
        <taxon>Chelicerata</taxon>
        <taxon>Arachnida</taxon>
        <taxon>Araneae</taxon>
        <taxon>Araneomorphae</taxon>
        <taxon>Entelegynae</taxon>
        <taxon>Araneoidea</taxon>
        <taxon>Nephilidae</taxon>
        <taxon>Nephila</taxon>
    </lineage>
</organism>
<feature type="disulfide bond" evidence="18">
    <location>
        <begin position="2293"/>
        <end position="2302"/>
    </location>
</feature>
<feature type="domain" description="EGF-like" evidence="25">
    <location>
        <begin position="2421"/>
        <end position="2457"/>
    </location>
</feature>
<dbReference type="SMART" id="SM00231">
    <property type="entry name" value="FA58C"/>
    <property type="match status" value="2"/>
</dbReference>
<dbReference type="InterPro" id="IPR049883">
    <property type="entry name" value="NOTCH1_EGF-like"/>
</dbReference>
<evidence type="ECO:0000256" key="18">
    <source>
        <dbReference type="PROSITE-ProRule" id="PRU00076"/>
    </source>
</evidence>
<feature type="disulfide bond" evidence="18">
    <location>
        <begin position="2523"/>
        <end position="2532"/>
    </location>
</feature>
<feature type="domain" description="HYR" evidence="27">
    <location>
        <begin position="2773"/>
        <end position="2855"/>
    </location>
</feature>
<dbReference type="PROSITE" id="PS50068">
    <property type="entry name" value="LDLRA_2"/>
    <property type="match status" value="1"/>
</dbReference>
<feature type="disulfide bond" evidence="18">
    <location>
        <begin position="2217"/>
        <end position="2226"/>
    </location>
</feature>
<dbReference type="FunFam" id="2.60.120.290:FF:000048">
    <property type="entry name" value="Uncharacterized protein, isoform A"/>
    <property type="match status" value="1"/>
</dbReference>
<dbReference type="Pfam" id="PF00431">
    <property type="entry name" value="CUB"/>
    <property type="match status" value="3"/>
</dbReference>
<dbReference type="Gene3D" id="3.10.100.10">
    <property type="entry name" value="Mannose-Binding Protein A, subunit A"/>
    <property type="match status" value="1"/>
</dbReference>
<evidence type="ECO:0000259" key="27">
    <source>
        <dbReference type="PROSITE" id="PS50825"/>
    </source>
</evidence>
<dbReference type="InterPro" id="IPR001881">
    <property type="entry name" value="EGF-like_Ca-bd_dom"/>
</dbReference>
<feature type="domain" description="Sushi" evidence="28">
    <location>
        <begin position="1158"/>
        <end position="1221"/>
    </location>
</feature>
<feature type="domain" description="EGF-like" evidence="25">
    <location>
        <begin position="2192"/>
        <end position="2227"/>
    </location>
</feature>
<feature type="domain" description="EGF-like" evidence="25">
    <location>
        <begin position="2267"/>
        <end position="2303"/>
    </location>
</feature>
<dbReference type="Gene3D" id="4.10.400.10">
    <property type="entry name" value="Low-density Lipoprotein Receptor"/>
    <property type="match status" value="1"/>
</dbReference>
<evidence type="ECO:0000313" key="30">
    <source>
        <dbReference type="Proteomes" id="UP000887013"/>
    </source>
</evidence>
<dbReference type="InterPro" id="IPR013320">
    <property type="entry name" value="ConA-like_dom_sf"/>
</dbReference>
<dbReference type="Gene3D" id="2.10.70.10">
    <property type="entry name" value="Complement Module, domain 1"/>
    <property type="match status" value="6"/>
</dbReference>
<dbReference type="PROSITE" id="PS01186">
    <property type="entry name" value="EGF_2"/>
    <property type="match status" value="12"/>
</dbReference>
<evidence type="ECO:0000256" key="13">
    <source>
        <dbReference type="ARBA" id="ARBA00022989"/>
    </source>
</evidence>
<dbReference type="Gene3D" id="2.60.120.200">
    <property type="match status" value="1"/>
</dbReference>
<evidence type="ECO:0000256" key="19">
    <source>
        <dbReference type="PROSITE-ProRule" id="PRU00124"/>
    </source>
</evidence>
<dbReference type="PROSITE" id="PS50923">
    <property type="entry name" value="SUSHI"/>
    <property type="match status" value="6"/>
</dbReference>
<keyword evidence="10" id="KW-0221">Differentiation</keyword>
<feature type="domain" description="Sushi" evidence="28">
    <location>
        <begin position="704"/>
        <end position="762"/>
    </location>
</feature>
<dbReference type="PROSITE" id="PS00022">
    <property type="entry name" value="EGF_1"/>
    <property type="match status" value="15"/>
</dbReference>
<dbReference type="FunFam" id="2.10.70.10:FF:000014">
    <property type="entry name" value="Membrane cofactor protein"/>
    <property type="match status" value="1"/>
</dbReference>
<feature type="disulfide bond" evidence="18">
    <location>
        <begin position="3536"/>
        <end position="3545"/>
    </location>
</feature>
<keyword evidence="15 18" id="KW-1015">Disulfide bond</keyword>
<feature type="disulfide bond" evidence="18">
    <location>
        <begin position="3517"/>
        <end position="3534"/>
    </location>
</feature>
<dbReference type="Gene3D" id="2.10.25.10">
    <property type="entry name" value="Laminin"/>
    <property type="match status" value="16"/>
</dbReference>
<evidence type="ECO:0000256" key="7">
    <source>
        <dbReference type="ARBA" id="ARBA00022692"/>
    </source>
</evidence>
<dbReference type="PROSITE" id="PS50041">
    <property type="entry name" value="C_TYPE_LECTIN_2"/>
    <property type="match status" value="1"/>
</dbReference>
<dbReference type="Pfam" id="PF00008">
    <property type="entry name" value="EGF"/>
    <property type="match status" value="7"/>
</dbReference>
<keyword evidence="3" id="KW-0217">Developmental protein</keyword>
<dbReference type="SUPFAM" id="SSF49785">
    <property type="entry name" value="Galactose-binding domain-like"/>
    <property type="match status" value="2"/>
</dbReference>
<feature type="domain" description="CUB" evidence="23">
    <location>
        <begin position="180"/>
        <end position="292"/>
    </location>
</feature>
<keyword evidence="30" id="KW-1185">Reference proteome</keyword>
<dbReference type="PROSITE" id="PS00010">
    <property type="entry name" value="ASX_HYDROXYL"/>
    <property type="match status" value="8"/>
</dbReference>
<feature type="domain" description="Sushi" evidence="28">
    <location>
        <begin position="643"/>
        <end position="703"/>
    </location>
</feature>
<dbReference type="InterPro" id="IPR008979">
    <property type="entry name" value="Galactose-bd-like_sf"/>
</dbReference>
<feature type="domain" description="EGF-like" evidence="25">
    <location>
        <begin position="2345"/>
        <end position="2381"/>
    </location>
</feature>
<feature type="domain" description="EGF-like" evidence="25">
    <location>
        <begin position="762"/>
        <end position="800"/>
    </location>
</feature>
<comment type="subcellular location">
    <subcellularLocation>
        <location evidence="1">Membrane</location>
        <topology evidence="1">Single-pass type I membrane protein</topology>
    </subcellularLocation>
    <subcellularLocation>
        <location evidence="2">Secreted</location>
    </subcellularLocation>
</comment>
<keyword evidence="7 22" id="KW-0812">Transmembrane</keyword>
<keyword evidence="6 20" id="KW-0768">Sushi</keyword>
<dbReference type="SUPFAM" id="SSF49899">
    <property type="entry name" value="Concanavalin A-like lectins/glucanases"/>
    <property type="match status" value="1"/>
</dbReference>
<feature type="domain" description="EGF-like" evidence="25">
    <location>
        <begin position="2459"/>
        <end position="2495"/>
    </location>
</feature>
<keyword evidence="5 18" id="KW-0245">EGF-like domain</keyword>
<dbReference type="GO" id="GO:0045944">
    <property type="term" value="P:positive regulation of transcription by RNA polymerase II"/>
    <property type="evidence" value="ECO:0007669"/>
    <property type="project" value="UniProtKB-ARBA"/>
</dbReference>
<feature type="disulfide bond" evidence="18">
    <location>
        <begin position="2180"/>
        <end position="2189"/>
    </location>
</feature>
<feature type="transmembrane region" description="Helical" evidence="22">
    <location>
        <begin position="3551"/>
        <end position="3577"/>
    </location>
</feature>
<evidence type="ECO:0000256" key="9">
    <source>
        <dbReference type="ARBA" id="ARBA00022737"/>
    </source>
</evidence>
<dbReference type="CDD" id="cd00037">
    <property type="entry name" value="CLECT"/>
    <property type="match status" value="1"/>
</dbReference>
<evidence type="ECO:0000313" key="29">
    <source>
        <dbReference type="EMBL" id="GFT18118.1"/>
    </source>
</evidence>
<evidence type="ECO:0000256" key="3">
    <source>
        <dbReference type="ARBA" id="ARBA00022473"/>
    </source>
</evidence>
<dbReference type="InterPro" id="IPR051830">
    <property type="entry name" value="NOTCH_homolog"/>
</dbReference>
<feature type="domain" description="CUB" evidence="23">
    <location>
        <begin position="296"/>
        <end position="408"/>
    </location>
</feature>
<dbReference type="InterPro" id="IPR009030">
    <property type="entry name" value="Growth_fac_rcpt_cys_sf"/>
</dbReference>
<dbReference type="PROSITE" id="PS50825">
    <property type="entry name" value="HYR"/>
    <property type="match status" value="3"/>
</dbReference>
<sequence length="3695" mass="404279">MFENNCPLGRWAQNSDQCYRFFNIRRSWKRAAEICRRYGSELSLVENFWQNNYTQALAASNLKDIPLKTYWLGLKTVDDLSTNTLESAGGSFISLYMGLWATDQPRPQDGSCVQAALQSGRQFWKLTTCETLLPFMCQTEACPTGSFFCSNGKCVNSKWKCDGQDDCGDMSDEMDCPSLCRYHFKSSGDSIQSPNYPNKYEPSSDCKWTLEGAVGTGIVLQFSDFETEANFDTVQILAGGRTEESGVNLVTLSGTQDLGVRTFTTASNLMIVKFRSDASVEKKGFRASWKTEPIKCGGELLAMPNAQLFNSPLYPQPYPGGLECLYIVSAPSSKIITLEVLDLDLEPEKDFLFIRDGTSPSDPLLAKLTGTAQNNPRFILSTRNKLYIYVQTSYGDSRKGFSIRFRAGCHVELNSNSGNISSPAFGVVNYPSNQECTYRISRPGGGPVSLRFNRFEVAPDDFIQVYDGESSTGVRLHPGEGFSGNSRPSITLTASSGNIFLNFLTNAMHTASGWIASFSADCPQLSVGERAIASSRETTFGARVVYVCPIGQEFSSGGDKILAECMQGGKWNVSHIPACQEKYCGPVPQIDNGFAVAASNVTYRGQATYQCYAGFGFPGGRPTETVRCLETGRWERLPSCLASSCPALPETPHAIRSLLNGEGSRYGTVIRFECEPGYKRTGAPVIVCTTEGQWSHQPPVCERVRCPVLPEIENGFIIDKDKDYFFGDEGRIQCFKGYKLEGSQTIKCSADQSFSNNSICKDIDECISSSCDAASTKCNNTNGGFYCKCRKGFEPNMECRPVGDLGVGNGNIPDSRIKASGTEIGYSKNGVRLDHSVGWCGNIQRPGENWIQFDLRAPVVLRGFRTQSVSRPDGSQAIPMAVRLQYSDDLTDLFRTYGDPFGQPIDFRLTHNGGSGLSIVSLPVPVEARYVRILVMDYVGAPCVRVELMGCTRQDCLDVNECLDNNGGCDQRCINSPGNYNCLCNVGYELYTKNGTSGFYIPESETGTKIGDKYALNKTCVPKSCSPIGPIDNGQVLSTKSEYHFGDLVSFQCDFGYVMSGSSALLCNSNGEWNGTAPSCRFAHCPSITSDPKQGLEIQIGEDVETIPYLENVTISCEETGRPLRPTATSSFRQCVYNPTPGKPDYWLSGESPMCPRIDCGAPPESTGSVYGQFVDTRYQSSFFFGCEETFGVAGKSSFGDNIVRCMDDGTWDFGDLRCEGPVCEDPGRPADGIQMASSYEHGSEVMFSCERPGYIPYTTDPITCSKNAECKVIRPLGLTSGEIPDSAINATSQRVNYEAKNIRLNSATGWCAKEETFTYVTVDLGKVYRITSLYVKGVVTNDVSGRPTELRFFYRVGTTENFVVYFPNFNLTAREPGNYGEVTRIDLPLSVRVRQIILAIVSYNKNPCLKFELLGCEDNEEEVVLGYNSGYPMCVDQEPPHFVNCPDKPILVAKSANGLQLVNFTEPTAIDNSGRLARFEVKPPGFKPPAMLFEDMVVQYFAYDFDGNVAVCSVNITVPDDTPPSLSCPQSYVIELVEKQDSYRVNFEEVRRMVNVSDKSGEVNVQIAPQSAFITLGGYRNVTVMATDKFGNQATCHFQVSVQAAPCVDWSLEPPANGDVNCVPDDSTSGYRCVATCKEGFKFTDGAPLKEYECSSGQLWVPGSIIPDCVSQDTDEASYDVVAQIEYRAGGAVSAPCLEQYVNYVRTFYNSLNDVLSGRCSAINVKMDIVFHNTTIKTIAENTIIMTYTLRIQPAVSQALLYDLCGSTLALIFDLSVPSTSVVIEPILNITSQAVGGQCPGVLAIRSTVDRGFTCGIGEVLNADKEGPIPNCLHCPAGTYASMEGGCIFCPRGTFQDLTHQSECKQCPLGTFTRQEGSKAITDCVSVCGYGTYSPTGLVPCLQCPSNSYTGEPPVDGFKECFKCPANSYTYSPGSKEPTDCRARCPAGMYSETGLEPCAICPVNFYQPSEGASSCLECASSHTTARTGSTSQTDCIPLRCSSQSCQHGGLCLVQRHHLSCYCPAGFSGQFCETDVDECASQPCYNGGKCRDHPQGYTCECPQGYAGLQCQIETSDCNNATCPARAMCQNLPGLGNYNCLCRSGYEGAECDTTVNPCTAEESPCSNGATCVPLLQGRYKCECMPGWSGRMCDVNIDDCAEQPCLLESNCTDLVNDFKCDCPPGFSGKRCERKLNLCNADPCVNGVCVDRLFYSECICDPGWTGKSCENNINECAENPCQNGGQCIDLVNDLKCVCDAGYTGSRCQHEVDSCESEPCQNGATCRDHLDGFSCLCRPGFVGLQCEAEVDECVSGPCDAAGTEECMDKDNGFECKCNPGYTGELCEVNIDECASDPCLNGGSCTDSIDGFICQCPSGWTGQRCESDNGGCVREPCLNSAKCIDLFQDFFCVCPSGTDGKKCQTSPQRCIGNPCMHEGLCLDYGSGLNCSCAAEFTGIGCEYEYDPCEDNVCENGATCTRVEDTFTCTCPSGFTGKYCEQDIPDCTPNSCPTIATCIDLTNDFYCKCPFNLTGEDCRKTVNIDYDLYINDESHSSSVALAAPFLLNTNSLSIALWVQYNAPNSKGVFFTLYSVESAHLPIGKRVLVQADDTGVLVSLLPNATNDVFMRYLENVPINDGQWHYLVITWNGAEGTLAIMMDTALAGFVDNYVSGETLPKYGWVNLGAPLNHENKAEAGAGFHGRLSRVNVWDRPLDVSTELPVQFRDCRNAPVLYNGLLLRWTAYDRVVGNVERQSPGMCGERVCPVGYTGDNCHILHEDKTPPQLLHCPPDKWVISNKKSTAITWEEPRFTDDLRAVKVMEMNNLESGQSLSRGVHDLTYVATDEAGNTEKCSFRINIMNEFCTIPMPPIGGQLGCADWGPGGNFKVCTITCDEGLEFSEKIPRFYTCGVEGFWRPTRNPNEPFIFPACATKKSARRIFRIAMDFQSSVICSDSGRKILHDRIKESLRRVNEDWNLCLDDGPDTNCGDLKVKVSCNRQQARGKRQAETSDVYTIEVQFPAKDDPVVNKNSQERSTVQEVTENAILQRSAFDVRNILPNVLPDLTSLKMVTDYACPLGEVVIGSNCVECAVGTYYENATNVCSPCPMGFYQNEMGSLACKPCPAIAGRQGTTQSLGARSDTECKEHCTAGNYYDEQVGSCQPCGYGFYQPMDGAFTCMACGAGLTTRRNQAVSKLECREECLSGYELDEAGDCVPCRRGYFRSRGIPACQQCIAGKTTPDVAATSEQECLLVECAVGTYYENATNVCSPCPMGFYQNEMGSLACKPCPAIAGRQGTTQSLGARSDTECKEHCTAGNYYDEQVGSCQPCGYGFYQPMDGAFTCMACGAGLTTRRNQAVSKLECREECLSGYELDEAGDCVPCRRGYFRSRGIPACQQCIAGKTTPDVAATSEQECLLDICKPGMYVDSSTQLCVMCPKGTYQDKEDRMAECIKCPQDTTTEGEGATSQEECSNPCFVNGRERICQSNAACVYREDIDTFACECLPAYVMNNSSQECLHACENYCENGGTCEVSPHTFRPKCMCPANFYGDNCTEKSEFVYVASGIAGAVIVIILLVLLVWMICVRSTRKTKMQKMPEPHMDLTGSQTNFFYGAPAPYAESIAPSHHSTYAHYFEDEDDEGWEMPNFYNETYMQDGFHGKTNTLGHSNASIYGTKEDLYDRLRRHQYQGKKGDSASESEDPPH</sequence>
<dbReference type="EMBL" id="BMAW01058800">
    <property type="protein sequence ID" value="GFT18118.1"/>
    <property type="molecule type" value="Genomic_DNA"/>
</dbReference>
<feature type="disulfide bond" evidence="18">
    <location>
        <begin position="2333"/>
        <end position="2342"/>
    </location>
</feature>
<dbReference type="InterPro" id="IPR013032">
    <property type="entry name" value="EGF-like_CS"/>
</dbReference>
<dbReference type="InterPro" id="IPR036055">
    <property type="entry name" value="LDL_receptor-like_sf"/>
</dbReference>
<dbReference type="SMART" id="SM00208">
    <property type="entry name" value="TNFR"/>
    <property type="match status" value="5"/>
</dbReference>
<evidence type="ECO:0000256" key="17">
    <source>
        <dbReference type="PROSITE-ProRule" id="PRU00059"/>
    </source>
</evidence>
<reference evidence="29" key="1">
    <citation type="submission" date="2020-08" db="EMBL/GenBank/DDBJ databases">
        <title>Multicomponent nature underlies the extraordinary mechanical properties of spider dragline silk.</title>
        <authorList>
            <person name="Kono N."/>
            <person name="Nakamura H."/>
            <person name="Mori M."/>
            <person name="Yoshida Y."/>
            <person name="Ohtoshi R."/>
            <person name="Malay A.D."/>
            <person name="Moran D.A.P."/>
            <person name="Tomita M."/>
            <person name="Numata K."/>
            <person name="Arakawa K."/>
        </authorList>
    </citation>
    <scope>NUCLEOTIDE SEQUENCE</scope>
</reference>
<dbReference type="SMART" id="SM01411">
    <property type="entry name" value="Ephrin_rec_like"/>
    <property type="match status" value="10"/>
</dbReference>
<dbReference type="Gene3D" id="2.60.120.260">
    <property type="entry name" value="Galactose-binding domain-like"/>
    <property type="match status" value="2"/>
</dbReference>
<dbReference type="SMART" id="SM00181">
    <property type="entry name" value="EGF"/>
    <property type="match status" value="20"/>
</dbReference>
<dbReference type="InterPro" id="IPR011641">
    <property type="entry name" value="Tyr-kin_ephrin_A/B_rcpt-like"/>
</dbReference>
<dbReference type="FunFam" id="2.10.25.10:FF:000472">
    <property type="entry name" value="Uncharacterized protein, isoform A"/>
    <property type="match status" value="3"/>
</dbReference>
<feature type="domain" description="EGF-like" evidence="25">
    <location>
        <begin position="2113"/>
        <end position="2152"/>
    </location>
</feature>
<dbReference type="Pfam" id="PF00084">
    <property type="entry name" value="Sushi"/>
    <property type="match status" value="4"/>
</dbReference>
<dbReference type="PROSITE" id="PS01209">
    <property type="entry name" value="LDLRA_1"/>
    <property type="match status" value="1"/>
</dbReference>
<feature type="domain" description="EGF-like" evidence="25">
    <location>
        <begin position="1997"/>
        <end position="2033"/>
    </location>
</feature>
<dbReference type="PROSITE" id="PS01180">
    <property type="entry name" value="CUB"/>
    <property type="match status" value="3"/>
</dbReference>
<dbReference type="SMART" id="SM00042">
    <property type="entry name" value="CUB"/>
    <property type="match status" value="3"/>
</dbReference>
<feature type="disulfide bond" evidence="18">
    <location>
        <begin position="2447"/>
        <end position="2456"/>
    </location>
</feature>
<evidence type="ECO:0000256" key="14">
    <source>
        <dbReference type="ARBA" id="ARBA00023136"/>
    </source>
</evidence>
<dbReference type="FunFam" id="2.10.50.10:FF:000018">
    <property type="entry name" value="Sushi, von Willebrand factor type A, EGF and pentraxin domain-containing 1"/>
    <property type="match status" value="1"/>
</dbReference>
<feature type="disulfide bond" evidence="18">
    <location>
        <begin position="2101"/>
        <end position="2110"/>
    </location>
</feature>
<dbReference type="SUPFAM" id="SSF57424">
    <property type="entry name" value="LDL receptor-like module"/>
    <property type="match status" value="1"/>
</dbReference>
<feature type="disulfide bond" evidence="20">
    <location>
        <begin position="674"/>
        <end position="701"/>
    </location>
</feature>
<evidence type="ECO:0000256" key="8">
    <source>
        <dbReference type="ARBA" id="ARBA00022729"/>
    </source>
</evidence>
<dbReference type="FunFam" id="2.10.25.10:FF:000053">
    <property type="entry name" value="Slit guidance ligand 2"/>
    <property type="match status" value="1"/>
</dbReference>
<dbReference type="Pfam" id="PF12661">
    <property type="entry name" value="hEGF"/>
    <property type="match status" value="3"/>
</dbReference>
<keyword evidence="8" id="KW-0732">Signal</keyword>
<feature type="disulfide bond" evidence="18">
    <location>
        <begin position="2409"/>
        <end position="2418"/>
    </location>
</feature>
<evidence type="ECO:0000256" key="1">
    <source>
        <dbReference type="ARBA" id="ARBA00004479"/>
    </source>
</evidence>
<dbReference type="Pfam" id="PF07699">
    <property type="entry name" value="Ephrin_rec_like"/>
    <property type="match status" value="10"/>
</dbReference>
<dbReference type="PROSITE" id="PS50026">
    <property type="entry name" value="EGF_3"/>
    <property type="match status" value="17"/>
</dbReference>
<dbReference type="SMART" id="SM00192">
    <property type="entry name" value="LDLa"/>
    <property type="match status" value="1"/>
</dbReference>
<feature type="domain" description="F5/8 type C" evidence="24">
    <location>
        <begin position="799"/>
        <end position="951"/>
    </location>
</feature>
<feature type="domain" description="CUB" evidence="23">
    <location>
        <begin position="409"/>
        <end position="521"/>
    </location>
</feature>
<dbReference type="GO" id="GO:0005509">
    <property type="term" value="F:calcium ion binding"/>
    <property type="evidence" value="ECO:0007669"/>
    <property type="project" value="InterPro"/>
</dbReference>
<dbReference type="InterPro" id="IPR018097">
    <property type="entry name" value="EGF_Ca-bd_CS"/>
</dbReference>
<feature type="domain" description="Sushi" evidence="28">
    <location>
        <begin position="582"/>
        <end position="642"/>
    </location>
</feature>
<feature type="domain" description="EGF-like" evidence="25">
    <location>
        <begin position="2497"/>
        <end position="2533"/>
    </location>
</feature>
<comment type="caution">
    <text evidence="18">Lacks conserved residue(s) required for the propagation of feature annotation.</text>
</comment>
<dbReference type="Pfam" id="PF02494">
    <property type="entry name" value="HYR"/>
    <property type="match status" value="3"/>
</dbReference>
<dbReference type="PANTHER" id="PTHR24033">
    <property type="entry name" value="EGF-LIKE DOMAIN-CONTAINING PROTEIN"/>
    <property type="match status" value="1"/>
</dbReference>
<dbReference type="SUPFAM" id="SSF57184">
    <property type="entry name" value="Growth factor receptor domain"/>
    <property type="match status" value="6"/>
</dbReference>
<dbReference type="CDD" id="cd00033">
    <property type="entry name" value="CCP"/>
    <property type="match status" value="3"/>
</dbReference>
<feature type="disulfide bond" evidence="19">
    <location>
        <begin position="161"/>
        <end position="176"/>
    </location>
</feature>
<feature type="domain" description="Sushi" evidence="28">
    <location>
        <begin position="1023"/>
        <end position="1082"/>
    </location>
</feature>
<dbReference type="InterPro" id="IPR003410">
    <property type="entry name" value="HYR_dom"/>
</dbReference>
<evidence type="ECO:0000256" key="11">
    <source>
        <dbReference type="ARBA" id="ARBA00022843"/>
    </source>
</evidence>
<evidence type="ECO:0000256" key="2">
    <source>
        <dbReference type="ARBA" id="ARBA00004613"/>
    </source>
</evidence>